<feature type="domain" description="Carbohydrate kinase PfkB" evidence="3">
    <location>
        <begin position="14"/>
        <end position="268"/>
    </location>
</feature>
<dbReference type="EMBL" id="LR586016">
    <property type="protein sequence ID" value="VIP03682.1"/>
    <property type="molecule type" value="Genomic_DNA"/>
</dbReference>
<dbReference type="SUPFAM" id="SSF53613">
    <property type="entry name" value="Ribokinase-like"/>
    <property type="match status" value="1"/>
</dbReference>
<sequence length="308" mass="34100">MDLVVVGTVALDTIESPHGRVDRVLGGSASYASVAASRWRSTAVVSVVGRDFPDSARHVLQSANINLDGLHVDPVHRSQFWHGRYHADMNFRDHVAVDLDIIDAWNPPLPESLRPAKVVFLAHNRPQNQLHTLCQFAGPEFVIADTIDYWIQTQRDALLAVLKRVHLLIINDQEARELAEVQDLFRAAERIQQFGPQWLLIKKGEHGAMLIGPDLRIALPAVPVRRVVDPTGAGDSFAGGFLGRLLHSSPDDPRRWGNALAAGIVTASFTVEGFGISRLASVPASEYHERYESFRAMLALDPTPRIRE</sequence>
<keyword evidence="5" id="KW-1185">Reference proteome</keyword>
<dbReference type="AlphaFoldDB" id="A0A6C2YS23"/>
<name>A0A6C2YS23_9BACT</name>
<evidence type="ECO:0000256" key="1">
    <source>
        <dbReference type="ARBA" id="ARBA00022679"/>
    </source>
</evidence>
<evidence type="ECO:0000313" key="5">
    <source>
        <dbReference type="Proteomes" id="UP000464378"/>
    </source>
</evidence>
<proteinExistence type="predicted"/>
<dbReference type="InterPro" id="IPR011611">
    <property type="entry name" value="PfkB_dom"/>
</dbReference>
<dbReference type="InterPro" id="IPR002173">
    <property type="entry name" value="Carboh/pur_kinase_PfkB_CS"/>
</dbReference>
<evidence type="ECO:0000259" key="3">
    <source>
        <dbReference type="Pfam" id="PF00294"/>
    </source>
</evidence>
<dbReference type="Proteomes" id="UP000464378">
    <property type="component" value="Chromosome"/>
</dbReference>
<organism evidence="4">
    <name type="scientific">Tuwongella immobilis</name>
    <dbReference type="NCBI Taxonomy" id="692036"/>
    <lineage>
        <taxon>Bacteria</taxon>
        <taxon>Pseudomonadati</taxon>
        <taxon>Planctomycetota</taxon>
        <taxon>Planctomycetia</taxon>
        <taxon>Gemmatales</taxon>
        <taxon>Gemmataceae</taxon>
        <taxon>Tuwongella</taxon>
    </lineage>
</organism>
<dbReference type="RefSeq" id="WP_162658846.1">
    <property type="nucleotide sequence ID" value="NZ_LR593887.1"/>
</dbReference>
<dbReference type="EMBL" id="LR593887">
    <property type="protein sequence ID" value="VTS04732.1"/>
    <property type="molecule type" value="Genomic_DNA"/>
</dbReference>
<keyword evidence="1" id="KW-0808">Transferase</keyword>
<dbReference type="KEGG" id="tim:GMBLW1_02780"/>
<gene>
    <name evidence="4" type="ORF">GMBLW1_02780</name>
</gene>
<dbReference type="GO" id="GO:0005829">
    <property type="term" value="C:cytosol"/>
    <property type="evidence" value="ECO:0007669"/>
    <property type="project" value="TreeGrafter"/>
</dbReference>
<dbReference type="GO" id="GO:0016301">
    <property type="term" value="F:kinase activity"/>
    <property type="evidence" value="ECO:0007669"/>
    <property type="project" value="UniProtKB-KW"/>
</dbReference>
<dbReference type="PANTHER" id="PTHR10584:SF166">
    <property type="entry name" value="RIBOKINASE"/>
    <property type="match status" value="1"/>
</dbReference>
<dbReference type="PANTHER" id="PTHR10584">
    <property type="entry name" value="SUGAR KINASE"/>
    <property type="match status" value="1"/>
</dbReference>
<accession>A0A6C2YS23</accession>
<evidence type="ECO:0000256" key="2">
    <source>
        <dbReference type="ARBA" id="ARBA00022777"/>
    </source>
</evidence>
<keyword evidence="2 4" id="KW-0418">Kinase</keyword>
<dbReference type="InterPro" id="IPR029056">
    <property type="entry name" value="Ribokinase-like"/>
</dbReference>
<reference evidence="4" key="1">
    <citation type="submission" date="2019-04" db="EMBL/GenBank/DDBJ databases">
        <authorList>
            <consortium name="Science for Life Laboratories"/>
        </authorList>
    </citation>
    <scope>NUCLEOTIDE SEQUENCE</scope>
    <source>
        <strain evidence="4">MBLW1</strain>
    </source>
</reference>
<dbReference type="InParanoid" id="A0A6C2YS23"/>
<dbReference type="PROSITE" id="PS00584">
    <property type="entry name" value="PFKB_KINASES_2"/>
    <property type="match status" value="1"/>
</dbReference>
<protein>
    <recommendedName>
        <fullName evidence="3">Carbohydrate kinase PfkB domain-containing protein</fullName>
    </recommendedName>
</protein>
<dbReference type="Pfam" id="PF00294">
    <property type="entry name" value="PfkB"/>
    <property type="match status" value="1"/>
</dbReference>
<dbReference type="Gene3D" id="3.40.1190.20">
    <property type="match status" value="1"/>
</dbReference>
<evidence type="ECO:0000313" key="4">
    <source>
        <dbReference type="EMBL" id="VIP03682.1"/>
    </source>
</evidence>